<dbReference type="PANTHER" id="PTHR47328:SF1">
    <property type="entry name" value="RUTC FAMILY PROTEIN YOAB"/>
    <property type="match status" value="1"/>
</dbReference>
<dbReference type="OrthoDB" id="6899345at2"/>
<dbReference type="PANTHER" id="PTHR47328">
    <property type="match status" value="1"/>
</dbReference>
<dbReference type="InterPro" id="IPR035959">
    <property type="entry name" value="RutC-like_sf"/>
</dbReference>
<dbReference type="AlphaFoldDB" id="A0A4R1G2N6"/>
<dbReference type="InterPro" id="IPR035709">
    <property type="entry name" value="YoaB-like"/>
</dbReference>
<evidence type="ECO:0000313" key="3">
    <source>
        <dbReference type="Proteomes" id="UP000294702"/>
    </source>
</evidence>
<evidence type="ECO:0000256" key="1">
    <source>
        <dbReference type="ARBA" id="ARBA00010552"/>
    </source>
</evidence>
<dbReference type="InterPro" id="IPR006175">
    <property type="entry name" value="YjgF/YER057c/UK114"/>
</dbReference>
<protein>
    <submittedName>
        <fullName evidence="2">Enamine deaminase RidA (YjgF/YER057c/UK114 family)</fullName>
    </submittedName>
</protein>
<name>A0A4R1G2N6_9PAST</name>
<reference evidence="2 3" key="1">
    <citation type="submission" date="2019-03" db="EMBL/GenBank/DDBJ databases">
        <title>Genomic Encyclopedia of Type Strains, Phase IV (KMG-IV): sequencing the most valuable type-strain genomes for metagenomic binning, comparative biology and taxonomic classification.</title>
        <authorList>
            <person name="Goeker M."/>
        </authorList>
    </citation>
    <scope>NUCLEOTIDE SEQUENCE [LARGE SCALE GENOMIC DNA]</scope>
    <source>
        <strain evidence="2 3">DSM 15534</strain>
    </source>
</reference>
<dbReference type="Pfam" id="PF01042">
    <property type="entry name" value="Ribonuc_L-PSP"/>
    <property type="match status" value="1"/>
</dbReference>
<keyword evidence="3" id="KW-1185">Reference proteome</keyword>
<dbReference type="PROSITE" id="PS01094">
    <property type="entry name" value="UPF0076"/>
    <property type="match status" value="1"/>
</dbReference>
<dbReference type="InterPro" id="IPR019897">
    <property type="entry name" value="RidA_CS"/>
</dbReference>
<evidence type="ECO:0000313" key="2">
    <source>
        <dbReference type="EMBL" id="TCK02004.1"/>
    </source>
</evidence>
<dbReference type="Gene3D" id="3.30.1330.40">
    <property type="entry name" value="RutC-like"/>
    <property type="match status" value="1"/>
</dbReference>
<gene>
    <name evidence="2" type="ORF">EV694_0651</name>
</gene>
<dbReference type="CDD" id="cd06150">
    <property type="entry name" value="YjgF_YER057c_UK114_like_2"/>
    <property type="match status" value="1"/>
</dbReference>
<accession>A0A4R1G2N6</accession>
<dbReference type="SUPFAM" id="SSF55298">
    <property type="entry name" value="YjgF-like"/>
    <property type="match status" value="1"/>
</dbReference>
<sequence>MNIQRFQANSRLCEMTVYQGIAYLAGQVPEDTSADVYGQTQQVLRFIDELLASVGSDKRKILSAQIFLADMQDYERMNQAWDQWVDPHCPPARACVQAALANPEWKVEIVVIAAV</sequence>
<comment type="caution">
    <text evidence="2">The sequence shown here is derived from an EMBL/GenBank/DDBJ whole genome shotgun (WGS) entry which is preliminary data.</text>
</comment>
<organism evidence="2 3">
    <name type="scientific">Volucribacter psittacicida</name>
    <dbReference type="NCBI Taxonomy" id="203482"/>
    <lineage>
        <taxon>Bacteria</taxon>
        <taxon>Pseudomonadati</taxon>
        <taxon>Pseudomonadota</taxon>
        <taxon>Gammaproteobacteria</taxon>
        <taxon>Pasteurellales</taxon>
        <taxon>Pasteurellaceae</taxon>
        <taxon>Volucribacter</taxon>
    </lineage>
</organism>
<comment type="similarity">
    <text evidence="1">Belongs to the RutC family.</text>
</comment>
<dbReference type="EMBL" id="SMFT01000001">
    <property type="protein sequence ID" value="TCK02004.1"/>
    <property type="molecule type" value="Genomic_DNA"/>
</dbReference>
<proteinExistence type="inferred from homology"/>
<dbReference type="Proteomes" id="UP000294702">
    <property type="component" value="Unassembled WGS sequence"/>
</dbReference>
<dbReference type="RefSeq" id="WP_132689103.1">
    <property type="nucleotide sequence ID" value="NZ_SMFT01000001.1"/>
</dbReference>